<evidence type="ECO:0000313" key="5">
    <source>
        <dbReference type="Proteomes" id="UP001057375"/>
    </source>
</evidence>
<feature type="domain" description="Response regulatory" evidence="3">
    <location>
        <begin position="1"/>
        <end position="93"/>
    </location>
</feature>
<dbReference type="InterPro" id="IPR001789">
    <property type="entry name" value="Sig_transdc_resp-reg_receiver"/>
</dbReference>
<keyword evidence="5" id="KW-1185">Reference proteome</keyword>
<reference evidence="4" key="1">
    <citation type="submission" date="2022-03" db="EMBL/GenBank/DDBJ databases">
        <title>Draft genome sequence of Aduncisulcus paluster, a free-living microaerophilic Fornicata.</title>
        <authorList>
            <person name="Yuyama I."/>
            <person name="Kume K."/>
            <person name="Tamura T."/>
            <person name="Inagaki Y."/>
            <person name="Hashimoto T."/>
        </authorList>
    </citation>
    <scope>NUCLEOTIDE SEQUENCE</scope>
    <source>
        <strain evidence="4">NY0171</strain>
    </source>
</reference>
<evidence type="ECO:0000313" key="4">
    <source>
        <dbReference type="EMBL" id="GKT30501.1"/>
    </source>
</evidence>
<dbReference type="CDD" id="cd17574">
    <property type="entry name" value="REC_OmpR"/>
    <property type="match status" value="1"/>
</dbReference>
<dbReference type="CDD" id="cd17541">
    <property type="entry name" value="REC_CheB-like"/>
    <property type="match status" value="1"/>
</dbReference>
<organism evidence="4 5">
    <name type="scientific">Aduncisulcus paluster</name>
    <dbReference type="NCBI Taxonomy" id="2918883"/>
    <lineage>
        <taxon>Eukaryota</taxon>
        <taxon>Metamonada</taxon>
        <taxon>Carpediemonas-like organisms</taxon>
        <taxon>Aduncisulcus</taxon>
    </lineage>
</organism>
<dbReference type="PANTHER" id="PTHR44591">
    <property type="entry name" value="STRESS RESPONSE REGULATOR PROTEIN 1"/>
    <property type="match status" value="1"/>
</dbReference>
<dbReference type="Pfam" id="PF00072">
    <property type="entry name" value="Response_reg"/>
    <property type="match status" value="2"/>
</dbReference>
<accession>A0ABQ5KF13</accession>
<keyword evidence="4" id="KW-0489">Methyltransferase</keyword>
<keyword evidence="4" id="KW-0808">Transferase</keyword>
<proteinExistence type="predicted"/>
<dbReference type="Gene3D" id="3.40.50.2300">
    <property type="match status" value="1"/>
</dbReference>
<dbReference type="InterPro" id="IPR013785">
    <property type="entry name" value="Aldolase_TIM"/>
</dbReference>
<dbReference type="PROSITE" id="PS50110">
    <property type="entry name" value="RESPONSE_REGULATORY"/>
    <property type="match status" value="2"/>
</dbReference>
<dbReference type="GO" id="GO:0032259">
    <property type="term" value="P:methylation"/>
    <property type="evidence" value="ECO:0007669"/>
    <property type="project" value="UniProtKB-KW"/>
</dbReference>
<gene>
    <name evidence="4" type="ORF">ADUPG1_001533</name>
</gene>
<protein>
    <submittedName>
        <fullName evidence="4">Chemotaxis-specific protein-glutamate methyltransferase CheB</fullName>
    </submittedName>
</protein>
<dbReference type="PANTHER" id="PTHR44591:SF3">
    <property type="entry name" value="RESPONSE REGULATORY DOMAIN-CONTAINING PROTEIN"/>
    <property type="match status" value="1"/>
</dbReference>
<feature type="non-terminal residue" evidence="4">
    <location>
        <position position="1"/>
    </location>
</feature>
<evidence type="ECO:0000256" key="1">
    <source>
        <dbReference type="ARBA" id="ARBA00022553"/>
    </source>
</evidence>
<dbReference type="GO" id="GO:0008168">
    <property type="term" value="F:methyltransferase activity"/>
    <property type="evidence" value="ECO:0007669"/>
    <property type="project" value="UniProtKB-KW"/>
</dbReference>
<evidence type="ECO:0000256" key="2">
    <source>
        <dbReference type="PROSITE-ProRule" id="PRU00169"/>
    </source>
</evidence>
<dbReference type="SMART" id="SM00448">
    <property type="entry name" value="REC"/>
    <property type="match status" value="2"/>
</dbReference>
<dbReference type="SUPFAM" id="SSF52172">
    <property type="entry name" value="CheY-like"/>
    <property type="match status" value="2"/>
</dbReference>
<dbReference type="EMBL" id="BQXS01001332">
    <property type="protein sequence ID" value="GKT30501.1"/>
    <property type="molecule type" value="Genomic_DNA"/>
</dbReference>
<keyword evidence="1 2" id="KW-0597">Phosphoprotein</keyword>
<name>A0ABQ5KF13_9EUKA</name>
<dbReference type="InterPro" id="IPR011006">
    <property type="entry name" value="CheY-like_superfamily"/>
</dbReference>
<sequence>KVTAAINGEDALTHLNANRYDLVVTDVNMPKVDGFELTRRIRTNKALSHIPVVLVTSLDSREDKERGIEVGADAYIVKSSFDQSNLLDVIKSLTIMGEDPEIEVVGSVNDGIHALDAVKKYKPDVVTMDIHMRYMNGFDATRSIMEEEPVPIIIVSGSYNSQDNFKAFKALEMGAVTILKKPHGITNPEFEADAKQ</sequence>
<feature type="non-terminal residue" evidence="4">
    <location>
        <position position="196"/>
    </location>
</feature>
<feature type="domain" description="Response regulatory" evidence="3">
    <location>
        <begin position="94"/>
        <end position="196"/>
    </location>
</feature>
<dbReference type="InterPro" id="IPR050595">
    <property type="entry name" value="Bact_response_regulator"/>
</dbReference>
<feature type="modified residue" description="4-aspartylphosphate" evidence="2">
    <location>
        <position position="129"/>
    </location>
</feature>
<dbReference type="Gene3D" id="3.20.20.70">
    <property type="entry name" value="Aldolase class I"/>
    <property type="match status" value="1"/>
</dbReference>
<comment type="caution">
    <text evidence="4">The sequence shown here is derived from an EMBL/GenBank/DDBJ whole genome shotgun (WGS) entry which is preliminary data.</text>
</comment>
<dbReference type="Proteomes" id="UP001057375">
    <property type="component" value="Unassembled WGS sequence"/>
</dbReference>
<evidence type="ECO:0000259" key="3">
    <source>
        <dbReference type="PROSITE" id="PS50110"/>
    </source>
</evidence>
<feature type="modified residue" description="4-aspartylphosphate" evidence="2">
    <location>
        <position position="26"/>
    </location>
</feature>